<organism evidence="1 2">
    <name type="scientific">Hohaiivirga grylli</name>
    <dbReference type="NCBI Taxonomy" id="3133970"/>
    <lineage>
        <taxon>Bacteria</taxon>
        <taxon>Pseudomonadati</taxon>
        <taxon>Pseudomonadota</taxon>
        <taxon>Alphaproteobacteria</taxon>
        <taxon>Hyphomicrobiales</taxon>
        <taxon>Methylobacteriaceae</taxon>
        <taxon>Hohaiivirga</taxon>
    </lineage>
</organism>
<dbReference type="SMART" id="SM00855">
    <property type="entry name" value="PGAM"/>
    <property type="match status" value="1"/>
</dbReference>
<dbReference type="Proteomes" id="UP001418637">
    <property type="component" value="Unassembled WGS sequence"/>
</dbReference>
<name>A0ABV0BMA1_9HYPH</name>
<dbReference type="RefSeq" id="WP_346337480.1">
    <property type="nucleotide sequence ID" value="NZ_JBBYXI010000003.1"/>
</dbReference>
<evidence type="ECO:0000313" key="1">
    <source>
        <dbReference type="EMBL" id="MEN3931451.1"/>
    </source>
</evidence>
<dbReference type="Gene3D" id="3.40.50.1240">
    <property type="entry name" value="Phosphoglycerate mutase-like"/>
    <property type="match status" value="1"/>
</dbReference>
<dbReference type="InterPro" id="IPR013078">
    <property type="entry name" value="His_Pase_superF_clade-1"/>
</dbReference>
<reference evidence="1 2" key="1">
    <citation type="submission" date="2024-04" db="EMBL/GenBank/DDBJ databases">
        <title>A novel species isolated from cricket.</title>
        <authorList>
            <person name="Wang H.-C."/>
        </authorList>
    </citation>
    <scope>NUCLEOTIDE SEQUENCE [LARGE SCALE GENOMIC DNA]</scope>
    <source>
        <strain evidence="1 2">WL0021</strain>
    </source>
</reference>
<proteinExistence type="predicted"/>
<accession>A0ABV0BMA1</accession>
<dbReference type="InterPro" id="IPR029033">
    <property type="entry name" value="His_PPase_superfam"/>
</dbReference>
<keyword evidence="2" id="KW-1185">Reference proteome</keyword>
<dbReference type="EMBL" id="JBBYXI010000003">
    <property type="protein sequence ID" value="MEN3931451.1"/>
    <property type="molecule type" value="Genomic_DNA"/>
</dbReference>
<dbReference type="PANTHER" id="PTHR47623:SF1">
    <property type="entry name" value="OS09G0287300 PROTEIN"/>
    <property type="match status" value="1"/>
</dbReference>
<comment type="caution">
    <text evidence="1">The sequence shown here is derived from an EMBL/GenBank/DDBJ whole genome shotgun (WGS) entry which is preliminary data.</text>
</comment>
<sequence>MRLMLMRHAKATHSAEYEDFDRPLAAKGREDATMMGGYIASQRFRPEVALVSAAVRTSQTWDIVKAYTGNTQTRSMRELYNVSPEGILSVIESVESNVSTLMVVGHNPSIAFLANSLADFGEKAVLEDIASKYPTSAMAVLDFDITSWRDIKSAPGTLSAFVYPKVFSA</sequence>
<evidence type="ECO:0000313" key="2">
    <source>
        <dbReference type="Proteomes" id="UP001418637"/>
    </source>
</evidence>
<dbReference type="PANTHER" id="PTHR47623">
    <property type="entry name" value="OS09G0287300 PROTEIN"/>
    <property type="match status" value="1"/>
</dbReference>
<gene>
    <name evidence="1" type="ORF">WJT86_10325</name>
</gene>
<dbReference type="Pfam" id="PF00300">
    <property type="entry name" value="His_Phos_1"/>
    <property type="match status" value="1"/>
</dbReference>
<dbReference type="CDD" id="cd07067">
    <property type="entry name" value="HP_PGM_like"/>
    <property type="match status" value="1"/>
</dbReference>
<dbReference type="SUPFAM" id="SSF53254">
    <property type="entry name" value="Phosphoglycerate mutase-like"/>
    <property type="match status" value="1"/>
</dbReference>
<protein>
    <submittedName>
        <fullName evidence="1">Histidine phosphatase family protein</fullName>
    </submittedName>
</protein>